<dbReference type="Gene3D" id="3.90.550.10">
    <property type="entry name" value="Spore Coat Polysaccharide Biosynthesis Protein SpsA, Chain A"/>
    <property type="match status" value="2"/>
</dbReference>
<accession>A0A1I5PVP9</accession>
<keyword evidence="1" id="KW-1133">Transmembrane helix</keyword>
<dbReference type="CDD" id="cd04184">
    <property type="entry name" value="GT2_RfbC_Mx_like"/>
    <property type="match status" value="1"/>
</dbReference>
<dbReference type="InterPro" id="IPR001173">
    <property type="entry name" value="Glyco_trans_2-like"/>
</dbReference>
<protein>
    <submittedName>
        <fullName evidence="3">Glycosyltransferase, GT2 family</fullName>
    </submittedName>
</protein>
<dbReference type="SUPFAM" id="SSF53448">
    <property type="entry name" value="Nucleotide-diphospho-sugar transferases"/>
    <property type="match status" value="2"/>
</dbReference>
<dbReference type="PANTHER" id="PTHR43179:SF7">
    <property type="entry name" value="RHAMNOSYLTRANSFERASE WBBL"/>
    <property type="match status" value="1"/>
</dbReference>
<dbReference type="PANTHER" id="PTHR43179">
    <property type="entry name" value="RHAMNOSYLTRANSFERASE WBBL"/>
    <property type="match status" value="1"/>
</dbReference>
<feature type="domain" description="Glycosyltransferase 2-like" evidence="2">
    <location>
        <begin position="320"/>
        <end position="479"/>
    </location>
</feature>
<reference evidence="4" key="1">
    <citation type="submission" date="2016-10" db="EMBL/GenBank/DDBJ databases">
        <authorList>
            <person name="Varghese N."/>
            <person name="Submissions S."/>
        </authorList>
    </citation>
    <scope>NUCLEOTIDE SEQUENCE [LARGE SCALE GENOMIC DNA]</scope>
    <source>
        <strain evidence="4">P18</strain>
    </source>
</reference>
<dbReference type="AlphaFoldDB" id="A0A1I5PVP9"/>
<keyword evidence="1" id="KW-0812">Transmembrane</keyword>
<dbReference type="Pfam" id="PF00535">
    <property type="entry name" value="Glycos_transf_2"/>
    <property type="match status" value="2"/>
</dbReference>
<keyword evidence="1" id="KW-0472">Membrane</keyword>
<name>A0A1I5PVP9_9FIRM</name>
<keyword evidence="4" id="KW-1185">Reference proteome</keyword>
<dbReference type="CDD" id="cd04186">
    <property type="entry name" value="GT_2_like_c"/>
    <property type="match status" value="1"/>
</dbReference>
<dbReference type="OrthoDB" id="9179784at2"/>
<gene>
    <name evidence="3" type="ORF">SAMN04487928_101165</name>
</gene>
<evidence type="ECO:0000313" key="3">
    <source>
        <dbReference type="EMBL" id="SFP38044.1"/>
    </source>
</evidence>
<organism evidence="3 4">
    <name type="scientific">Butyrivibrio proteoclasticus</name>
    <dbReference type="NCBI Taxonomy" id="43305"/>
    <lineage>
        <taxon>Bacteria</taxon>
        <taxon>Bacillati</taxon>
        <taxon>Bacillota</taxon>
        <taxon>Clostridia</taxon>
        <taxon>Lachnospirales</taxon>
        <taxon>Lachnospiraceae</taxon>
        <taxon>Butyrivibrio</taxon>
    </lineage>
</organism>
<dbReference type="InterPro" id="IPR029044">
    <property type="entry name" value="Nucleotide-diphossugar_trans"/>
</dbReference>
<dbReference type="GO" id="GO:0016757">
    <property type="term" value="F:glycosyltransferase activity"/>
    <property type="evidence" value="ECO:0007669"/>
    <property type="project" value="UniProtKB-KW"/>
</dbReference>
<dbReference type="EMBL" id="FOXO01000001">
    <property type="protein sequence ID" value="SFP38044.1"/>
    <property type="molecule type" value="Genomic_DNA"/>
</dbReference>
<dbReference type="Proteomes" id="UP000182624">
    <property type="component" value="Unassembled WGS sequence"/>
</dbReference>
<dbReference type="RefSeq" id="WP_074882945.1">
    <property type="nucleotide sequence ID" value="NZ_FOXO01000001.1"/>
</dbReference>
<evidence type="ECO:0000259" key="2">
    <source>
        <dbReference type="Pfam" id="PF00535"/>
    </source>
</evidence>
<evidence type="ECO:0000313" key="4">
    <source>
        <dbReference type="Proteomes" id="UP000182624"/>
    </source>
</evidence>
<keyword evidence="3" id="KW-0808">Transferase</keyword>
<feature type="domain" description="Glycosyltransferase 2-like" evidence="2">
    <location>
        <begin position="578"/>
        <end position="754"/>
    </location>
</feature>
<proteinExistence type="predicted"/>
<sequence length="1116" mass="129900">MSANNKDRFIEITLSNLGGYVKSETHRDEIKAGFYKLFERNDNIWYTFGLLFGGPFYYAIFNWTMKSKGNNNLFFLDGGYYLYHVLQKHGVQNLKYLSISALKDDKEELNKYFCEMGLFDSDSFIFDSSWDGDGQRVVGEAKKTASCKYNSYFLYPGILNSETAIKNVHGNHYKTFMFDFYDNYGFQREVRENSDLYDVLFSFPSENQSRIGNDRIIFGNLFDDESKKQVLDGILAYIEQMKCIKNDCNNSVPLEDLIEYIGTGSRSLKKQKNGKTSKSEDEKEEYHLENEYDLIKYRRWLRKNSDIDDAPVLDNTPSFSIVVPVYNTEDSQLRGAIDSVLSQTYGNYELILVDDCSTWENVVPTLKEYENDEHVTVIYRQTNGHISTATNDGIAVAKGDFLVFMDCDDLLAANALYEIAKKLNENPNLDFIYTDEDKITEDGKIRHMPFFKPDWSPDLFWSLNYTNHLSAYRMEIVKKTGGLRSEFNGSQDYDFVLRFMENTDNARVGHISKILYHWRERKESVAYAMGSKNYAADAAKRAKEEALKRRNIAGHLEFVSDVSQYRVVYEPVGNPGVSIIIPSKDNYPILKQCISSIKKYTTYKNYEIIVVDNGSSDENRELIQRYLLDNDCAYVYEKFQFNFSKMCNIGAQKAKKEYYLFLNDDIEIFQEDWLDRLLGQAIQENVGVVGAKLFYPMSTIIQHAGVANIKEGPSHNFLRKDDQQICYFGFNRSDYNVSCVTGACLLIDKEVFNQVGGFDESFAVAYNDVDLCFKVHELGYYLVIRQDVYAYHYESLSRGSDFEDQNKYFRLSGELQRLYRRHPLFKNGDPFLNHNLHYYYGAEIDISDNVDEISVFDDYESAPHTNASIDQVIMADDVIRIYGWSFIMGRTDNADLERYLVFEDIYGYKSKSPIVNMKREDLVEAFEGRKDLVMCGFECIIDATCIRMDIIPYRLGIQTIEKDGTSHIYWEENFRRVMRNPWFRRKYCSCKWISDFKYHEHTCDVRYYFDNWGKCDEGLRFNGWAFCNGDMHYQYKMSLILLNDDGSAYECELPLKERSDVAVAIPEVKFLSKTGFDASFSNSSFEKNRKYSVFLRFVNVVLLDDIQDVRVGELIL</sequence>
<feature type="transmembrane region" description="Helical" evidence="1">
    <location>
        <begin position="44"/>
        <end position="65"/>
    </location>
</feature>
<evidence type="ECO:0000256" key="1">
    <source>
        <dbReference type="SAM" id="Phobius"/>
    </source>
</evidence>